<accession>A0ABT3RQ15</accession>
<gene>
    <name evidence="2" type="ORF">OO013_08410</name>
</gene>
<keyword evidence="1" id="KW-1133">Transmembrane helix</keyword>
<keyword evidence="3" id="KW-1185">Reference proteome</keyword>
<sequence>MNRKNKINLISILLLIISVIMIYLGIKNNIAPPTLTGVGFILIIWAIQEFEIDRKK</sequence>
<dbReference type="Proteomes" id="UP001209885">
    <property type="component" value="Unassembled WGS sequence"/>
</dbReference>
<feature type="transmembrane region" description="Helical" evidence="1">
    <location>
        <begin position="30"/>
        <end position="47"/>
    </location>
</feature>
<proteinExistence type="predicted"/>
<organism evidence="2 3">
    <name type="scientific">Mangrovivirga halotolerans</name>
    <dbReference type="NCBI Taxonomy" id="2993936"/>
    <lineage>
        <taxon>Bacteria</taxon>
        <taxon>Pseudomonadati</taxon>
        <taxon>Bacteroidota</taxon>
        <taxon>Cytophagia</taxon>
        <taxon>Cytophagales</taxon>
        <taxon>Mangrovivirgaceae</taxon>
        <taxon>Mangrovivirga</taxon>
    </lineage>
</organism>
<keyword evidence="1" id="KW-0812">Transmembrane</keyword>
<dbReference type="RefSeq" id="WP_266056346.1">
    <property type="nucleotide sequence ID" value="NZ_JAPFQN010000005.1"/>
</dbReference>
<comment type="caution">
    <text evidence="2">The sequence shown here is derived from an EMBL/GenBank/DDBJ whole genome shotgun (WGS) entry which is preliminary data.</text>
</comment>
<name>A0ABT3RQ15_9BACT</name>
<protein>
    <submittedName>
        <fullName evidence="2">Uncharacterized protein</fullName>
    </submittedName>
</protein>
<keyword evidence="1" id="KW-0472">Membrane</keyword>
<dbReference type="EMBL" id="JAPFQN010000005">
    <property type="protein sequence ID" value="MCX2743885.1"/>
    <property type="molecule type" value="Genomic_DNA"/>
</dbReference>
<evidence type="ECO:0000313" key="2">
    <source>
        <dbReference type="EMBL" id="MCX2743885.1"/>
    </source>
</evidence>
<evidence type="ECO:0000313" key="3">
    <source>
        <dbReference type="Proteomes" id="UP001209885"/>
    </source>
</evidence>
<feature type="transmembrane region" description="Helical" evidence="1">
    <location>
        <begin position="7"/>
        <end position="24"/>
    </location>
</feature>
<reference evidence="2 3" key="1">
    <citation type="submission" date="2022-11" db="EMBL/GenBank/DDBJ databases">
        <title>The characterization of three novel Bacteroidetes species and genomic analysis of their roles in tidal elemental geochemical cycles.</title>
        <authorList>
            <person name="Ma K."/>
        </authorList>
    </citation>
    <scope>NUCLEOTIDE SEQUENCE [LARGE SCALE GENOMIC DNA]</scope>
    <source>
        <strain evidence="2 3">M17</strain>
    </source>
</reference>
<evidence type="ECO:0000256" key="1">
    <source>
        <dbReference type="SAM" id="Phobius"/>
    </source>
</evidence>